<reference evidence="1" key="1">
    <citation type="journal article" date="2011" name="Plant Physiol.">
        <title>Comprehensive sequence analysis of 24,783 barley full-length cDNAs derived from 12 clone libraries.</title>
        <authorList>
            <person name="Matsumoto T."/>
            <person name="Tanaka T."/>
            <person name="Sakai H."/>
            <person name="Amano N."/>
            <person name="Kanamori H."/>
            <person name="Kurita K."/>
            <person name="Kikuta A."/>
            <person name="Kamiya K."/>
            <person name="Yamamoto M."/>
            <person name="Ikawa H."/>
            <person name="Fujii N."/>
            <person name="Hori K."/>
            <person name="Itoh T."/>
            <person name="Sato K."/>
        </authorList>
    </citation>
    <scope>NUCLEOTIDE SEQUENCE</scope>
    <source>
        <tissue evidence="1">Shoot and root</tissue>
    </source>
</reference>
<proteinExistence type="evidence at transcript level"/>
<name>F2DY76_HORVV</name>
<dbReference type="AlphaFoldDB" id="F2DY76"/>
<sequence length="210" mass="23666">MALNSFATYYPSESIPVESLLNKDFYAMNCWKPEYQHLCNVVNTTNNASVHLNINQAFVQYSLDDTEFSLALGYSAFEKTLNGKTYASRVEAIDNRGANSIESFVNLTALYLTNFNQTVEQASLTSRILVFQSKIMVWTLQEDSVVSPNNANELKKSNSGINNLTFSNSNYKVCDEKVYPVNVDHLRGQIVGNLYASLFFLEKIFTSKAK</sequence>
<protein>
    <submittedName>
        <fullName evidence="1">Predicted protein</fullName>
    </submittedName>
</protein>
<dbReference type="EMBL" id="AK368844">
    <property type="protein sequence ID" value="BAK00048.1"/>
    <property type="molecule type" value="mRNA"/>
</dbReference>
<accession>F2DY76</accession>
<organism evidence="1">
    <name type="scientific">Hordeum vulgare subsp. vulgare</name>
    <name type="common">Domesticated barley</name>
    <dbReference type="NCBI Taxonomy" id="112509"/>
    <lineage>
        <taxon>Eukaryota</taxon>
        <taxon>Viridiplantae</taxon>
        <taxon>Streptophyta</taxon>
        <taxon>Embryophyta</taxon>
        <taxon>Tracheophyta</taxon>
        <taxon>Spermatophyta</taxon>
        <taxon>Magnoliopsida</taxon>
        <taxon>Liliopsida</taxon>
        <taxon>Poales</taxon>
        <taxon>Poaceae</taxon>
        <taxon>BOP clade</taxon>
        <taxon>Pooideae</taxon>
        <taxon>Triticodae</taxon>
        <taxon>Triticeae</taxon>
        <taxon>Hordeinae</taxon>
        <taxon>Hordeum</taxon>
    </lineage>
</organism>
<evidence type="ECO:0000313" key="1">
    <source>
        <dbReference type="EMBL" id="BAK00048.1"/>
    </source>
</evidence>